<dbReference type="Gene3D" id="3.40.50.1820">
    <property type="entry name" value="alpha/beta hydrolase"/>
    <property type="match status" value="1"/>
</dbReference>
<proteinExistence type="inferred from homology"/>
<comment type="similarity">
    <text evidence="1">Belongs to the esterase D family.</text>
</comment>
<dbReference type="SUPFAM" id="SSF53474">
    <property type="entry name" value="alpha/beta-Hydrolases"/>
    <property type="match status" value="1"/>
</dbReference>
<dbReference type="EMBL" id="LZFP01000050">
    <property type="protein sequence ID" value="OBR35648.1"/>
    <property type="molecule type" value="Genomic_DNA"/>
</dbReference>
<organism evidence="3 4">
    <name type="scientific">Maribacter hydrothermalis</name>
    <dbReference type="NCBI Taxonomy" id="1836467"/>
    <lineage>
        <taxon>Bacteria</taxon>
        <taxon>Pseudomonadati</taxon>
        <taxon>Bacteroidota</taxon>
        <taxon>Flavobacteriia</taxon>
        <taxon>Flavobacteriales</taxon>
        <taxon>Flavobacteriaceae</taxon>
        <taxon>Maribacter</taxon>
    </lineage>
</organism>
<comment type="caution">
    <text evidence="3">The sequence shown here is derived from an EMBL/GenBank/DDBJ whole genome shotgun (WGS) entry which is preliminary data.</text>
</comment>
<protein>
    <recommendedName>
        <fullName evidence="5">Esterase</fullName>
    </recommendedName>
</protein>
<name>A0A1B7YYV2_9FLAO</name>
<dbReference type="Pfam" id="PF00756">
    <property type="entry name" value="Esterase"/>
    <property type="match status" value="1"/>
</dbReference>
<dbReference type="InterPro" id="IPR052558">
    <property type="entry name" value="Siderophore_Hydrolase_D"/>
</dbReference>
<evidence type="ECO:0000256" key="1">
    <source>
        <dbReference type="ARBA" id="ARBA00005622"/>
    </source>
</evidence>
<dbReference type="GO" id="GO:0016788">
    <property type="term" value="F:hydrolase activity, acting on ester bonds"/>
    <property type="evidence" value="ECO:0007669"/>
    <property type="project" value="TreeGrafter"/>
</dbReference>
<evidence type="ECO:0000256" key="2">
    <source>
        <dbReference type="ARBA" id="ARBA00022801"/>
    </source>
</evidence>
<accession>A0A1B7YYV2</accession>
<dbReference type="KEGG" id="mart:BTR34_01895"/>
<dbReference type="STRING" id="1836467.BTR34_01895"/>
<keyword evidence="4" id="KW-1185">Reference proteome</keyword>
<dbReference type="Proteomes" id="UP000092164">
    <property type="component" value="Unassembled WGS sequence"/>
</dbReference>
<evidence type="ECO:0000313" key="4">
    <source>
        <dbReference type="Proteomes" id="UP000092164"/>
    </source>
</evidence>
<dbReference type="InterPro" id="IPR000801">
    <property type="entry name" value="Esterase-like"/>
</dbReference>
<evidence type="ECO:0008006" key="5">
    <source>
        <dbReference type="Google" id="ProtNLM"/>
    </source>
</evidence>
<dbReference type="InterPro" id="IPR029058">
    <property type="entry name" value="AB_hydrolase_fold"/>
</dbReference>
<evidence type="ECO:0000313" key="3">
    <source>
        <dbReference type="EMBL" id="OBR35648.1"/>
    </source>
</evidence>
<dbReference type="PANTHER" id="PTHR40841:SF2">
    <property type="entry name" value="SIDEROPHORE-DEGRADING ESTERASE (EUROFUNG)"/>
    <property type="match status" value="1"/>
</dbReference>
<dbReference type="RefSeq" id="WP_068487082.1">
    <property type="nucleotide sequence ID" value="NZ_CP018760.1"/>
</dbReference>
<dbReference type="PANTHER" id="PTHR40841">
    <property type="entry name" value="SIDEROPHORE TRIACETYLFUSARININE C ESTERASE"/>
    <property type="match status" value="1"/>
</dbReference>
<dbReference type="OrthoDB" id="9784036at2"/>
<dbReference type="AlphaFoldDB" id="A0A1B7YYV2"/>
<sequence length="271" mass="30867">MKKYILYITVIFFYFLGFSQESITKVSITTSETLEFYSEELEETRKLNVYLPLGYDKNDSKAYPVIYLLDGSVNDGFTYISGLAQFCASTLKTMPESIIVGIVNVDRTRDYTYPSRNQDDIIHFSTSGKSGKFIAFIDKELLPLITEKYNTNEHRTIIGQAFGGLLATEILLTKTELFDNYILISPSLWWDNAFLVTANTANILPKTKIYMAVWNRDPLSLKAVAKLMAQLRLTNKLHPEKSLALTYDIIKDNDHGNVVRTAMNNSFKSIK</sequence>
<gene>
    <name evidence="3" type="ORF">A9200_10620</name>
</gene>
<keyword evidence="2" id="KW-0378">Hydrolase</keyword>
<reference evidence="4" key="1">
    <citation type="submission" date="2016-06" db="EMBL/GenBank/DDBJ databases">
        <authorList>
            <person name="Zhan P."/>
        </authorList>
    </citation>
    <scope>NUCLEOTIDE SEQUENCE [LARGE SCALE GENOMIC DNA]</scope>
    <source>
        <strain evidence="4">T28</strain>
    </source>
</reference>